<gene>
    <name evidence="3" type="ORF">SLS63_007670</name>
</gene>
<dbReference type="InterPro" id="IPR036291">
    <property type="entry name" value="NAD(P)-bd_dom_sf"/>
</dbReference>
<dbReference type="EMBL" id="JAKNSF020000043">
    <property type="protein sequence ID" value="KAK7726509.1"/>
    <property type="molecule type" value="Genomic_DNA"/>
</dbReference>
<protein>
    <recommendedName>
        <fullName evidence="2">NAD(P)-binding domain-containing protein</fullName>
    </recommendedName>
</protein>
<evidence type="ECO:0000313" key="3">
    <source>
        <dbReference type="EMBL" id="KAK7726509.1"/>
    </source>
</evidence>
<dbReference type="Proteomes" id="UP001430848">
    <property type="component" value="Unassembled WGS sequence"/>
</dbReference>
<sequence length="386" mass="43525">MSYPQKKLKVAVIGPKGQCGSCVVDELLSRGHSVVGISRNPPPKWAAEGDYTPHAVDLHDTDRFAQALSKDYDAIVCAYGPPLAKLDEIYEHCVEGHAKIKEAVLQSTHSGGLIIIGLSWILRPFARLVLWRMYRFMVDRRMQGLITGSRIALNMWLGVRDKKWSFLSPPGLLRDKGIRTGEYEVFVDSKETPAEAAVVGGIYNEDMAVAIVDEVEKGELAYKHWSCTGPIDVKGQRCFRWGLKLFQSTSDYDALTSIFDWQTKMPLKDDVIRLRQVIREGGKQFENGFQGGLQLDKMPSGPWLEEFWEQDVTPNIIRYPCLVRSQLDSGFLADLIKKHIPKTRREAWTEKHKKVAVLAYCAMELGCKLPPGFQSLLKTEVTALRS</sequence>
<comment type="similarity">
    <text evidence="1">Belongs to the avfA family.</text>
</comment>
<dbReference type="InterPro" id="IPR051606">
    <property type="entry name" value="Polyketide_Oxido-like"/>
</dbReference>
<dbReference type="Gene3D" id="3.40.50.720">
    <property type="entry name" value="NAD(P)-binding Rossmann-like Domain"/>
    <property type="match status" value="1"/>
</dbReference>
<dbReference type="PANTHER" id="PTHR43355:SF2">
    <property type="entry name" value="FLAVIN REDUCTASE (NADPH)"/>
    <property type="match status" value="1"/>
</dbReference>
<proteinExistence type="inferred from homology"/>
<accession>A0ABR1P511</accession>
<dbReference type="SUPFAM" id="SSF51735">
    <property type="entry name" value="NAD(P)-binding Rossmann-fold domains"/>
    <property type="match status" value="1"/>
</dbReference>
<dbReference type="InterPro" id="IPR016040">
    <property type="entry name" value="NAD(P)-bd_dom"/>
</dbReference>
<evidence type="ECO:0000259" key="2">
    <source>
        <dbReference type="Pfam" id="PF13460"/>
    </source>
</evidence>
<dbReference type="Pfam" id="PF13460">
    <property type="entry name" value="NAD_binding_10"/>
    <property type="match status" value="1"/>
</dbReference>
<reference evidence="3 4" key="1">
    <citation type="submission" date="2024-02" db="EMBL/GenBank/DDBJ databases">
        <title>De novo assembly and annotation of 12 fungi associated with fruit tree decline syndrome in Ontario, Canada.</title>
        <authorList>
            <person name="Sulman M."/>
            <person name="Ellouze W."/>
            <person name="Ilyukhin E."/>
        </authorList>
    </citation>
    <scope>NUCLEOTIDE SEQUENCE [LARGE SCALE GENOMIC DNA]</scope>
    <source>
        <strain evidence="3 4">M169</strain>
    </source>
</reference>
<dbReference type="PANTHER" id="PTHR43355">
    <property type="entry name" value="FLAVIN REDUCTASE (NADPH)"/>
    <property type="match status" value="1"/>
</dbReference>
<evidence type="ECO:0000256" key="1">
    <source>
        <dbReference type="ARBA" id="ARBA00038376"/>
    </source>
</evidence>
<evidence type="ECO:0000313" key="4">
    <source>
        <dbReference type="Proteomes" id="UP001430848"/>
    </source>
</evidence>
<name>A0ABR1P511_DIAER</name>
<organism evidence="3 4">
    <name type="scientific">Diaporthe eres</name>
    <name type="common">Phomopsis oblonga</name>
    <dbReference type="NCBI Taxonomy" id="83184"/>
    <lineage>
        <taxon>Eukaryota</taxon>
        <taxon>Fungi</taxon>
        <taxon>Dikarya</taxon>
        <taxon>Ascomycota</taxon>
        <taxon>Pezizomycotina</taxon>
        <taxon>Sordariomycetes</taxon>
        <taxon>Sordariomycetidae</taxon>
        <taxon>Diaporthales</taxon>
        <taxon>Diaporthaceae</taxon>
        <taxon>Diaporthe</taxon>
        <taxon>Diaporthe eres species complex</taxon>
    </lineage>
</organism>
<keyword evidence="4" id="KW-1185">Reference proteome</keyword>
<comment type="caution">
    <text evidence="3">The sequence shown here is derived from an EMBL/GenBank/DDBJ whole genome shotgun (WGS) entry which is preliminary data.</text>
</comment>
<feature type="domain" description="NAD(P)-binding" evidence="2">
    <location>
        <begin position="16"/>
        <end position="212"/>
    </location>
</feature>